<dbReference type="Proteomes" id="UP000008070">
    <property type="component" value="Chromosome"/>
</dbReference>
<gene>
    <name evidence="1" type="ORF">METD_I4756</name>
</gene>
<sequence>MSTLINNEAHAVIAGWHADAQHSSINRSTDLAGLDLINFLLDLRMAALKLLNETMEGARQAYEATVEADGSTVALPGTAAA</sequence>
<evidence type="ECO:0000313" key="1">
    <source>
        <dbReference type="EMBL" id="CAX26376.1"/>
    </source>
</evidence>
<dbReference type="KEGG" id="mdi:METDI4756"/>
<reference evidence="2" key="1">
    <citation type="journal article" date="2009" name="PLoS ONE">
        <title>Methylobacterium genome sequences: a reference blueprint to investigate microbial metabolism of C1 compounds from natural and industrial sources.</title>
        <authorList>
            <person name="Vuilleumier S."/>
            <person name="Chistoserdova L."/>
            <person name="Lee M.-C."/>
            <person name="Bringel F."/>
            <person name="Lajus A."/>
            <person name="Zhou Y."/>
            <person name="Gourion B."/>
            <person name="Barbe V."/>
            <person name="Chang J."/>
            <person name="Cruveiller S."/>
            <person name="Dossat C."/>
            <person name="Gillett W."/>
            <person name="Gruffaz C."/>
            <person name="Haugen E."/>
            <person name="Hourcade E."/>
            <person name="Levy R."/>
            <person name="Mangenot S."/>
            <person name="Muller E."/>
            <person name="Nadalig T."/>
            <person name="Pagni M."/>
            <person name="Penny C."/>
            <person name="Peyraud R."/>
            <person name="Robinson D.G."/>
            <person name="Roche D."/>
            <person name="Rouy Z."/>
            <person name="Saenampechek C."/>
            <person name="Salvignol G."/>
            <person name="Vallenet D."/>
            <person name="Wu Z."/>
            <person name="Marx C.J."/>
            <person name="Vorholt J.A."/>
            <person name="Olson M.V."/>
            <person name="Kaul R."/>
            <person name="Weissenbach J."/>
            <person name="Medigue C."/>
            <person name="Lidstrom M.E."/>
        </authorList>
    </citation>
    <scope>NUCLEOTIDE SEQUENCE [LARGE SCALE GENOMIC DNA]</scope>
    <source>
        <strain evidence="2">DSM 6343 / CIP 106787 / DM4</strain>
    </source>
</reference>
<evidence type="ECO:0000313" key="2">
    <source>
        <dbReference type="Proteomes" id="UP000008070"/>
    </source>
</evidence>
<proteinExistence type="predicted"/>
<dbReference type="EMBL" id="FP103042">
    <property type="protein sequence ID" value="CAX26376.1"/>
    <property type="molecule type" value="Genomic_DNA"/>
</dbReference>
<protein>
    <submittedName>
        <fullName evidence="1">Uncharacterized protein</fullName>
    </submittedName>
</protein>
<organism evidence="1 2">
    <name type="scientific">Methylorubrum extorquens (strain DSM 6343 / CIP 106787 / DM4)</name>
    <name type="common">Methylobacterium extorquens</name>
    <dbReference type="NCBI Taxonomy" id="661410"/>
    <lineage>
        <taxon>Bacteria</taxon>
        <taxon>Pseudomonadati</taxon>
        <taxon>Pseudomonadota</taxon>
        <taxon>Alphaproteobacteria</taxon>
        <taxon>Hyphomicrobiales</taxon>
        <taxon>Methylobacteriaceae</taxon>
        <taxon>Methylorubrum</taxon>
    </lineage>
</organism>
<dbReference type="HOGENOM" id="CLU_2569860_0_0_5"/>
<dbReference type="AlphaFoldDB" id="C7CH76"/>
<dbReference type="GeneID" id="72993029"/>
<accession>C7CH76</accession>
<dbReference type="RefSeq" id="WP_015823971.1">
    <property type="nucleotide sequence ID" value="NC_012988.1"/>
</dbReference>
<name>C7CH76_METED</name>